<evidence type="ECO:0000313" key="8">
    <source>
        <dbReference type="Proteomes" id="UP000485058"/>
    </source>
</evidence>
<organism evidence="7 8">
    <name type="scientific">Haematococcus lacustris</name>
    <name type="common">Green alga</name>
    <name type="synonym">Haematococcus pluvialis</name>
    <dbReference type="NCBI Taxonomy" id="44745"/>
    <lineage>
        <taxon>Eukaryota</taxon>
        <taxon>Viridiplantae</taxon>
        <taxon>Chlorophyta</taxon>
        <taxon>core chlorophytes</taxon>
        <taxon>Chlorophyceae</taxon>
        <taxon>CS clade</taxon>
        <taxon>Chlamydomonadales</taxon>
        <taxon>Haematococcaceae</taxon>
        <taxon>Haematococcus</taxon>
    </lineage>
</organism>
<evidence type="ECO:0000256" key="4">
    <source>
        <dbReference type="ARBA" id="ARBA00022777"/>
    </source>
</evidence>
<comment type="similarity">
    <text evidence="1">Belongs to the GHMP kinase family. GalK subfamily.</text>
</comment>
<dbReference type="GO" id="GO:0005829">
    <property type="term" value="C:cytosol"/>
    <property type="evidence" value="ECO:0007669"/>
    <property type="project" value="TreeGrafter"/>
</dbReference>
<evidence type="ECO:0000259" key="6">
    <source>
        <dbReference type="Pfam" id="PF00288"/>
    </source>
</evidence>
<dbReference type="EMBL" id="BLLF01000135">
    <property type="protein sequence ID" value="GFH08071.1"/>
    <property type="molecule type" value="Genomic_DNA"/>
</dbReference>
<dbReference type="InterPro" id="IPR020568">
    <property type="entry name" value="Ribosomal_Su5_D2-typ_SF"/>
</dbReference>
<dbReference type="GO" id="GO:0005524">
    <property type="term" value="F:ATP binding"/>
    <property type="evidence" value="ECO:0007669"/>
    <property type="project" value="UniProtKB-KW"/>
</dbReference>
<evidence type="ECO:0000313" key="7">
    <source>
        <dbReference type="EMBL" id="GFH08071.1"/>
    </source>
</evidence>
<keyword evidence="8" id="KW-1185">Reference proteome</keyword>
<feature type="non-terminal residue" evidence="7">
    <location>
        <position position="1"/>
    </location>
</feature>
<dbReference type="AlphaFoldDB" id="A0A699YF49"/>
<proteinExistence type="inferred from homology"/>
<dbReference type="SUPFAM" id="SSF54211">
    <property type="entry name" value="Ribosomal protein S5 domain 2-like"/>
    <property type="match status" value="1"/>
</dbReference>
<dbReference type="InterPro" id="IPR014721">
    <property type="entry name" value="Ribsml_uS5_D2-typ_fold_subgr"/>
</dbReference>
<sequence>MEHEVYVCGRLCLVGEHSDWAGAFRASNPSIPPGKCVVVGTSEEAQSGGFLSYVAGTAYRLLTAHHIGGLELVNHTSTLPMSKGLSSSAAICVMVARAFNRVYDLKLTVRGEMEMAYQGEITTPSKCGRMDQACAFGSIPILLTFDGDLLHVEPITLKAPLHLVLVDLKAAKDTTAILTSLQAAYPVPRNVKQAGAGSCNGSGTVSKTFLTTVTQATTLSSQPVPPASPTT</sequence>
<dbReference type="GO" id="GO:0004335">
    <property type="term" value="F:galactokinase activity"/>
    <property type="evidence" value="ECO:0007669"/>
    <property type="project" value="TreeGrafter"/>
</dbReference>
<feature type="domain" description="GHMP kinase N-terminal" evidence="6">
    <location>
        <begin position="53"/>
        <end position="137"/>
    </location>
</feature>
<dbReference type="Proteomes" id="UP000485058">
    <property type="component" value="Unassembled WGS sequence"/>
</dbReference>
<evidence type="ECO:0000256" key="1">
    <source>
        <dbReference type="ARBA" id="ARBA00006566"/>
    </source>
</evidence>
<keyword evidence="3" id="KW-0547">Nucleotide-binding</keyword>
<gene>
    <name evidence="7" type="ORF">HaLaN_02977</name>
</gene>
<keyword evidence="5" id="KW-0067">ATP-binding</keyword>
<accession>A0A699YF49</accession>
<dbReference type="InterPro" id="IPR006203">
    <property type="entry name" value="GHMP_knse_ATP-bd_CS"/>
</dbReference>
<reference evidence="7 8" key="1">
    <citation type="submission" date="2020-02" db="EMBL/GenBank/DDBJ databases">
        <title>Draft genome sequence of Haematococcus lacustris strain NIES-144.</title>
        <authorList>
            <person name="Morimoto D."/>
            <person name="Nakagawa S."/>
            <person name="Yoshida T."/>
            <person name="Sawayama S."/>
        </authorList>
    </citation>
    <scope>NUCLEOTIDE SEQUENCE [LARGE SCALE GENOMIC DNA]</scope>
    <source>
        <strain evidence="7 8">NIES-144</strain>
    </source>
</reference>
<keyword evidence="2" id="KW-0808">Transferase</keyword>
<dbReference type="PANTHER" id="PTHR10457">
    <property type="entry name" value="MEVALONATE KINASE/GALACTOKINASE"/>
    <property type="match status" value="1"/>
</dbReference>
<protein>
    <submittedName>
        <fullName evidence="7">GHMP_kinases_N domain-containing protein</fullName>
    </submittedName>
</protein>
<keyword evidence="4 7" id="KW-0418">Kinase</keyword>
<dbReference type="PRINTS" id="PR00959">
    <property type="entry name" value="MEVGALKINASE"/>
</dbReference>
<dbReference type="PROSITE" id="PS00627">
    <property type="entry name" value="GHMP_KINASES_ATP"/>
    <property type="match status" value="1"/>
</dbReference>
<evidence type="ECO:0000256" key="2">
    <source>
        <dbReference type="ARBA" id="ARBA00022679"/>
    </source>
</evidence>
<dbReference type="PANTHER" id="PTHR10457:SF7">
    <property type="entry name" value="GALACTOKINASE-RELATED"/>
    <property type="match status" value="1"/>
</dbReference>
<dbReference type="Gene3D" id="3.30.230.10">
    <property type="match status" value="1"/>
</dbReference>
<evidence type="ECO:0000256" key="3">
    <source>
        <dbReference type="ARBA" id="ARBA00022741"/>
    </source>
</evidence>
<name>A0A699YF49_HAELA</name>
<evidence type="ECO:0000256" key="5">
    <source>
        <dbReference type="ARBA" id="ARBA00022840"/>
    </source>
</evidence>
<dbReference type="Pfam" id="PF00288">
    <property type="entry name" value="GHMP_kinases_N"/>
    <property type="match status" value="1"/>
</dbReference>
<dbReference type="GO" id="GO:0006012">
    <property type="term" value="P:galactose metabolic process"/>
    <property type="evidence" value="ECO:0007669"/>
    <property type="project" value="TreeGrafter"/>
</dbReference>
<dbReference type="InterPro" id="IPR006204">
    <property type="entry name" value="GHMP_kinase_N_dom"/>
</dbReference>
<comment type="caution">
    <text evidence="7">The sequence shown here is derived from an EMBL/GenBank/DDBJ whole genome shotgun (WGS) entry which is preliminary data.</text>
</comment>